<dbReference type="InterPro" id="IPR037120">
    <property type="entry name" value="Haem_peroxidase_sf_animal"/>
</dbReference>
<evidence type="ECO:0000313" key="2">
    <source>
        <dbReference type="EMBL" id="KAK7496685.1"/>
    </source>
</evidence>
<dbReference type="PRINTS" id="PR00457">
    <property type="entry name" value="ANPEROXIDASE"/>
</dbReference>
<dbReference type="InterPro" id="IPR019791">
    <property type="entry name" value="Haem_peroxidase_animal"/>
</dbReference>
<feature type="binding site" description="axial binding residue" evidence="1">
    <location>
        <position position="381"/>
    </location>
    <ligand>
        <name>heme b</name>
        <dbReference type="ChEBI" id="CHEBI:60344"/>
    </ligand>
    <ligandPart>
        <name>Fe</name>
        <dbReference type="ChEBI" id="CHEBI:18248"/>
    </ligandPart>
</feature>
<comment type="caution">
    <text evidence="2">The sequence shown here is derived from an EMBL/GenBank/DDBJ whole genome shotgun (WGS) entry which is preliminary data.</text>
</comment>
<dbReference type="PROSITE" id="PS50292">
    <property type="entry name" value="PEROXIDASE_3"/>
    <property type="match status" value="1"/>
</dbReference>
<organism evidence="2 3">
    <name type="scientific">Batillaria attramentaria</name>
    <dbReference type="NCBI Taxonomy" id="370345"/>
    <lineage>
        <taxon>Eukaryota</taxon>
        <taxon>Metazoa</taxon>
        <taxon>Spiralia</taxon>
        <taxon>Lophotrochozoa</taxon>
        <taxon>Mollusca</taxon>
        <taxon>Gastropoda</taxon>
        <taxon>Caenogastropoda</taxon>
        <taxon>Sorbeoconcha</taxon>
        <taxon>Cerithioidea</taxon>
        <taxon>Batillariidae</taxon>
        <taxon>Batillaria</taxon>
    </lineage>
</organism>
<keyword evidence="1" id="KW-0479">Metal-binding</keyword>
<dbReference type="PANTHER" id="PTHR11475:SF143">
    <property type="entry name" value="PUTATIVE-RELATED"/>
    <property type="match status" value="1"/>
</dbReference>
<dbReference type="SUPFAM" id="SSF48113">
    <property type="entry name" value="Heme-dependent peroxidases"/>
    <property type="match status" value="1"/>
</dbReference>
<dbReference type="Gene3D" id="1.10.640.10">
    <property type="entry name" value="Haem peroxidase domain superfamily, animal type"/>
    <property type="match status" value="1"/>
</dbReference>
<dbReference type="EMBL" id="JACVVK020000065">
    <property type="protein sequence ID" value="KAK7496685.1"/>
    <property type="molecule type" value="Genomic_DNA"/>
</dbReference>
<keyword evidence="1" id="KW-0349">Heme</keyword>
<evidence type="ECO:0000313" key="3">
    <source>
        <dbReference type="Proteomes" id="UP001519460"/>
    </source>
</evidence>
<evidence type="ECO:0000256" key="1">
    <source>
        <dbReference type="PIRSR" id="PIRSR619791-2"/>
    </source>
</evidence>
<dbReference type="Proteomes" id="UP001519460">
    <property type="component" value="Unassembled WGS sequence"/>
</dbReference>
<proteinExistence type="predicted"/>
<dbReference type="PANTHER" id="PTHR11475">
    <property type="entry name" value="OXIDASE/PEROXIDASE"/>
    <property type="match status" value="1"/>
</dbReference>
<dbReference type="AlphaFoldDB" id="A0ABD0LBG5"/>
<dbReference type="InterPro" id="IPR010255">
    <property type="entry name" value="Haem_peroxidase_sf"/>
</dbReference>
<keyword evidence="3" id="KW-1185">Reference proteome</keyword>
<keyword evidence="1" id="KW-0408">Iron</keyword>
<sequence>MNKDGKWFLCGTSPEMYGQRTTRRIRGGYDMIHLVPKLPCEERGVKESRFRTYDGTCNAPEDQGATFSVLKRYEDGPRRWDQRGRDLPNPRLVSREVHKTTSKPSKNTLLLMQIGQLSDHDFSVVPLPTETDDTIRCCGVPKEEWHEACFPIPIPPGDHHFKDCMEFTRSESVHLTDGTLVLPRLRDNAITSFLDASFLYGSDRMKALELRTEEGAGAFLKTSIFKGKVRLPEGDPMDCINDRPGDYCPLCGDARCGEQPGLTAIHTVYVKEHNRQVKRLVRALLADAEGHNRPEDIKDVEVDSFIEKADNHTKELLYQVTRKIVGAVWQNMMFSEYIPLIIGPRFMDKYYLWPGRRVKYNPRVNPSMTEEFSGAAYRYGHTLINDMMFTGEMHRLKDLFGVSYHTLDNYEKIVLGLVGLDTMVKSESFDSNIATSIVDHLFENDPGHAVGFDLMALNIQRGRDHGLPPFNKLRKFFRWRPFRYFAQFGDCGRSLRKVYRHPDDVDLFTGGVCEKSVPDGVVGTVFAEIIGRQMYELKYGDLYYFETESKFFGFTNAQLGSLRQERLSKVLCENADIEAIQWNPFYPPNYYYNPLIDCKRLRDVDMGPFLSYFKEY</sequence>
<protein>
    <submittedName>
        <fullName evidence="2">Uncharacterized protein</fullName>
    </submittedName>
</protein>
<gene>
    <name evidence="2" type="ORF">BaRGS_00012092</name>
</gene>
<accession>A0ABD0LBG5</accession>
<name>A0ABD0LBG5_9CAEN</name>
<reference evidence="2 3" key="1">
    <citation type="journal article" date="2023" name="Sci. Data">
        <title>Genome assembly of the Korean intertidal mud-creeper Batillaria attramentaria.</title>
        <authorList>
            <person name="Patra A.K."/>
            <person name="Ho P.T."/>
            <person name="Jun S."/>
            <person name="Lee S.J."/>
            <person name="Kim Y."/>
            <person name="Won Y.J."/>
        </authorList>
    </citation>
    <scope>NUCLEOTIDE SEQUENCE [LARGE SCALE GENOMIC DNA]</scope>
    <source>
        <strain evidence="2">Wonlab-2016</strain>
    </source>
</reference>
<dbReference type="Pfam" id="PF03098">
    <property type="entry name" value="An_peroxidase"/>
    <property type="match status" value="1"/>
</dbReference>